<evidence type="ECO:0000313" key="3">
    <source>
        <dbReference type="Proteomes" id="UP001163203"/>
    </source>
</evidence>
<keyword evidence="1" id="KW-0472">Membrane</keyword>
<protein>
    <recommendedName>
        <fullName evidence="4">Helix-hairpin-helix domain-containing protein</fullName>
    </recommendedName>
</protein>
<evidence type="ECO:0008006" key="4">
    <source>
        <dbReference type="Google" id="ProtNLM"/>
    </source>
</evidence>
<accession>A0ABY7B4C8</accession>
<keyword evidence="1" id="KW-0812">Transmembrane</keyword>
<sequence>MTAPVPARPPRKRSTQGVWYFVITIASAGLLAWVPFVHAAGCLARRELYRRAALFGAGAVLVVVLMSLTPTDAQGHTTSTAGHIIAPIGTLLILTLVSLACLQQAALRRQVYPRPETGRPVPGPVPATGADPAVTAVLAARARRAEARRLAERDPLMARELRIGRPDLPRDYDDGGLVDLNNAPAAVLAERLELDPSLAEAIVTARTERGGFLAVEDVFTLTELPLGCWDLIRDRGIVLAR</sequence>
<evidence type="ECO:0000256" key="1">
    <source>
        <dbReference type="SAM" id="Phobius"/>
    </source>
</evidence>
<feature type="transmembrane region" description="Helical" evidence="1">
    <location>
        <begin position="18"/>
        <end position="40"/>
    </location>
</feature>
<organism evidence="2 3">
    <name type="scientific">Amycolatopsis cynarae</name>
    <dbReference type="NCBI Taxonomy" id="2995223"/>
    <lineage>
        <taxon>Bacteria</taxon>
        <taxon>Bacillati</taxon>
        <taxon>Actinomycetota</taxon>
        <taxon>Actinomycetes</taxon>
        <taxon>Pseudonocardiales</taxon>
        <taxon>Pseudonocardiaceae</taxon>
        <taxon>Amycolatopsis</taxon>
    </lineage>
</organism>
<dbReference type="Proteomes" id="UP001163203">
    <property type="component" value="Chromosome"/>
</dbReference>
<evidence type="ECO:0000313" key="2">
    <source>
        <dbReference type="EMBL" id="WAL67174.1"/>
    </source>
</evidence>
<dbReference type="InterPro" id="IPR010994">
    <property type="entry name" value="RuvA_2-like"/>
</dbReference>
<keyword evidence="3" id="KW-1185">Reference proteome</keyword>
<dbReference type="SUPFAM" id="SSF47781">
    <property type="entry name" value="RuvA domain 2-like"/>
    <property type="match status" value="1"/>
</dbReference>
<gene>
    <name evidence="2" type="ORF">ORV05_05120</name>
</gene>
<keyword evidence="1" id="KW-1133">Transmembrane helix</keyword>
<feature type="transmembrane region" description="Helical" evidence="1">
    <location>
        <begin position="81"/>
        <end position="102"/>
    </location>
</feature>
<feature type="transmembrane region" description="Helical" evidence="1">
    <location>
        <begin position="52"/>
        <end position="69"/>
    </location>
</feature>
<dbReference type="RefSeq" id="WP_268757302.1">
    <property type="nucleotide sequence ID" value="NZ_CP113836.1"/>
</dbReference>
<dbReference type="EMBL" id="CP113836">
    <property type="protein sequence ID" value="WAL67174.1"/>
    <property type="molecule type" value="Genomic_DNA"/>
</dbReference>
<name>A0ABY7B4C8_9PSEU</name>
<dbReference type="Pfam" id="PF12836">
    <property type="entry name" value="HHH_3"/>
    <property type="match status" value="1"/>
</dbReference>
<proteinExistence type="predicted"/>
<reference evidence="2" key="1">
    <citation type="submission" date="2022-11" db="EMBL/GenBank/DDBJ databases">
        <authorList>
            <person name="Mo P."/>
        </authorList>
    </citation>
    <scope>NUCLEOTIDE SEQUENCE</scope>
    <source>
        <strain evidence="2">HUAS 11-8</strain>
    </source>
</reference>